<accession>A0A0L0FWB9</accession>
<name>A0A0L0FWB9_9EUKA</name>
<evidence type="ECO:0000256" key="1">
    <source>
        <dbReference type="SAM" id="Coils"/>
    </source>
</evidence>
<dbReference type="OrthoDB" id="2136284at2759"/>
<feature type="coiled-coil region" evidence="1">
    <location>
        <begin position="267"/>
        <end position="298"/>
    </location>
</feature>
<sequence length="324" mass="36429">MSSRVIPKCPPNVESVPFVDENGDTIDIHIVGDGRRETTYFKAVDIAMLVGASRAQVITDALDVNNCVRIGKAINDPVYIKFAGLIQYIVSSRKARGTQYGIWIRKILFAFTINDHHTIVELAQPSLATVSPDLTISYPTGIYLLDVGTVGSLRNKLTEPTDAADDDVVLKFGMSNTNLFRRMQEHDFPNASRLVMCCMPPELAGKAEKEIHMYMNNMHIVKPFAYEKQSELVSVPRNKLDLITNSVRKIGVERGGENAKVNTTHEIEKINLHLNFSKEKLEKAEVDLQTIAKQLDAQLYDKDRQLSTLTTRIAEKERQLIEKD</sequence>
<organism evidence="2 3">
    <name type="scientific">Sphaeroforma arctica JP610</name>
    <dbReference type="NCBI Taxonomy" id="667725"/>
    <lineage>
        <taxon>Eukaryota</taxon>
        <taxon>Ichthyosporea</taxon>
        <taxon>Ichthyophonida</taxon>
        <taxon>Sphaeroforma</taxon>
    </lineage>
</organism>
<evidence type="ECO:0008006" key="4">
    <source>
        <dbReference type="Google" id="ProtNLM"/>
    </source>
</evidence>
<keyword evidence="1" id="KW-0175">Coiled coil</keyword>
<dbReference type="GeneID" id="25907049"/>
<evidence type="ECO:0000313" key="3">
    <source>
        <dbReference type="Proteomes" id="UP000054560"/>
    </source>
</evidence>
<dbReference type="EMBL" id="KQ242067">
    <property type="protein sequence ID" value="KNC81120.1"/>
    <property type="molecule type" value="Genomic_DNA"/>
</dbReference>
<keyword evidence="3" id="KW-1185">Reference proteome</keyword>
<reference evidence="2 3" key="1">
    <citation type="submission" date="2011-02" db="EMBL/GenBank/DDBJ databases">
        <title>The Genome Sequence of Sphaeroforma arctica JP610.</title>
        <authorList>
            <consortium name="The Broad Institute Genome Sequencing Platform"/>
            <person name="Russ C."/>
            <person name="Cuomo C."/>
            <person name="Young S.K."/>
            <person name="Zeng Q."/>
            <person name="Gargeya S."/>
            <person name="Alvarado L."/>
            <person name="Berlin A."/>
            <person name="Chapman S.B."/>
            <person name="Chen Z."/>
            <person name="Freedman E."/>
            <person name="Gellesch M."/>
            <person name="Goldberg J."/>
            <person name="Griggs A."/>
            <person name="Gujja S."/>
            <person name="Heilman E."/>
            <person name="Heiman D."/>
            <person name="Howarth C."/>
            <person name="Mehta T."/>
            <person name="Neiman D."/>
            <person name="Pearson M."/>
            <person name="Roberts A."/>
            <person name="Saif S."/>
            <person name="Shea T."/>
            <person name="Shenoy N."/>
            <person name="Sisk P."/>
            <person name="Stolte C."/>
            <person name="Sykes S."/>
            <person name="White J."/>
            <person name="Yandava C."/>
            <person name="Burger G."/>
            <person name="Gray M.W."/>
            <person name="Holland P.W.H."/>
            <person name="King N."/>
            <person name="Lang F.B.F."/>
            <person name="Roger A.J."/>
            <person name="Ruiz-Trillo I."/>
            <person name="Haas B."/>
            <person name="Nusbaum C."/>
            <person name="Birren B."/>
        </authorList>
    </citation>
    <scope>NUCLEOTIDE SEQUENCE [LARGE SCALE GENOMIC DNA]</scope>
    <source>
        <strain evidence="2 3">JP610</strain>
    </source>
</reference>
<evidence type="ECO:0000313" key="2">
    <source>
        <dbReference type="EMBL" id="KNC81120.1"/>
    </source>
</evidence>
<dbReference type="RefSeq" id="XP_014155022.1">
    <property type="nucleotide sequence ID" value="XM_014299547.1"/>
</dbReference>
<dbReference type="AlphaFoldDB" id="A0A0L0FWB9"/>
<gene>
    <name evidence="2" type="ORF">SARC_06545</name>
</gene>
<dbReference type="Proteomes" id="UP000054560">
    <property type="component" value="Unassembled WGS sequence"/>
</dbReference>
<proteinExistence type="predicted"/>
<protein>
    <recommendedName>
        <fullName evidence="4">Bro-N domain-containing protein</fullName>
    </recommendedName>
</protein>